<proteinExistence type="predicted"/>
<gene>
    <name evidence="1" type="ORF">DRF60_15020</name>
</gene>
<dbReference type="InterPro" id="IPR027417">
    <property type="entry name" value="P-loop_NTPase"/>
</dbReference>
<dbReference type="AlphaFoldDB" id="A0A3D9DCS9"/>
<keyword evidence="2" id="KW-1185">Reference proteome</keyword>
<dbReference type="Gene3D" id="3.40.50.300">
    <property type="entry name" value="P-loop containing nucleotide triphosphate hydrolases"/>
    <property type="match status" value="1"/>
</dbReference>
<organism evidence="1 2">
    <name type="scientific">Chryseobacterium elymi</name>
    <dbReference type="NCBI Taxonomy" id="395936"/>
    <lineage>
        <taxon>Bacteria</taxon>
        <taxon>Pseudomonadati</taxon>
        <taxon>Bacteroidota</taxon>
        <taxon>Flavobacteriia</taxon>
        <taxon>Flavobacteriales</taxon>
        <taxon>Weeksellaceae</taxon>
        <taxon>Chryseobacterium group</taxon>
        <taxon>Chryseobacterium</taxon>
    </lineage>
</organism>
<comment type="caution">
    <text evidence="1">The sequence shown here is derived from an EMBL/GenBank/DDBJ whole genome shotgun (WGS) entry which is preliminary data.</text>
</comment>
<dbReference type="Pfam" id="PF13479">
    <property type="entry name" value="AAA_24"/>
    <property type="match status" value="1"/>
</dbReference>
<dbReference type="EMBL" id="QNUH01000013">
    <property type="protein sequence ID" value="REC75820.1"/>
    <property type="molecule type" value="Genomic_DNA"/>
</dbReference>
<dbReference type="RefSeq" id="WP_116012833.1">
    <property type="nucleotide sequence ID" value="NZ_QNUH01000013.1"/>
</dbReference>
<reference evidence="1 2" key="1">
    <citation type="journal article" date="2010" name="Syst. Appl. Microbiol.">
        <title>Four new species of Chryseobacterium from the rhizosphere of coastal sand dune plants, Chryseobacterium elymi sp. nov., Chryseobacterium hagamense sp. nov., Chryseobacterium lathyri sp. nov. and Chryseobacterium rhizosphaerae sp. nov.</title>
        <authorList>
            <person name="Cho S.H."/>
            <person name="Lee K.S."/>
            <person name="Shin D.S."/>
            <person name="Han J.H."/>
            <person name="Park K.S."/>
            <person name="Lee C.H."/>
            <person name="Park K.H."/>
            <person name="Kim S.B."/>
        </authorList>
    </citation>
    <scope>NUCLEOTIDE SEQUENCE [LARGE SCALE GENOMIC DNA]</scope>
    <source>
        <strain evidence="1 2">KCTC 22547</strain>
    </source>
</reference>
<protein>
    <submittedName>
        <fullName evidence="1">AAA family ATPase</fullName>
    </submittedName>
</protein>
<sequence>MQLKQSQRQQVKLRLGLSGASGFGKTKSALLLAYGMTQDWSKIAVIDTENSSASLYSDLGNYNVLDLQAPYSPERYIQAIELCEKSGIEVIIIDSASHEWNGTGGCLDIHEKLGGRFQDWANVTPRHQAFINKILQSSCHIITTTRRKIDYSLDVGSNGKTKVVKHGTKEITRDGFEYELTINFELVNENHLAKASKDRTGLFMNKPEFIITSETGRIILEWCSSGIAETASFASSSESSVTSPNSTDYFSPCDARFPKEHGVNSSTSKDSILYKISTSNTIAELLAIYKQYPEYQQELKPEYETRKSFLIKLSNPQNFSTNGHY</sequence>
<dbReference type="SUPFAM" id="SSF52540">
    <property type="entry name" value="P-loop containing nucleoside triphosphate hydrolases"/>
    <property type="match status" value="1"/>
</dbReference>
<dbReference type="Proteomes" id="UP000257030">
    <property type="component" value="Unassembled WGS sequence"/>
</dbReference>
<dbReference type="OrthoDB" id="1625426at2"/>
<accession>A0A3D9DCS9</accession>
<name>A0A3D9DCS9_9FLAO</name>
<evidence type="ECO:0000313" key="1">
    <source>
        <dbReference type="EMBL" id="REC75820.1"/>
    </source>
</evidence>
<evidence type="ECO:0000313" key="2">
    <source>
        <dbReference type="Proteomes" id="UP000257030"/>
    </source>
</evidence>